<dbReference type="SMART" id="SM00757">
    <property type="entry name" value="CRA"/>
    <property type="match status" value="1"/>
</dbReference>
<dbReference type="PROSITE" id="PS50896">
    <property type="entry name" value="LISH"/>
    <property type="match status" value="1"/>
</dbReference>
<proteinExistence type="predicted"/>
<organism evidence="2 3">
    <name type="scientific">Batrachochytrium dendrobatidis (strain JEL423)</name>
    <dbReference type="NCBI Taxonomy" id="403673"/>
    <lineage>
        <taxon>Eukaryota</taxon>
        <taxon>Fungi</taxon>
        <taxon>Fungi incertae sedis</taxon>
        <taxon>Chytridiomycota</taxon>
        <taxon>Chytridiomycota incertae sedis</taxon>
        <taxon>Chytridiomycetes</taxon>
        <taxon>Rhizophydiales</taxon>
        <taxon>Rhizophydiales incertae sedis</taxon>
        <taxon>Batrachochytrium</taxon>
    </lineage>
</organism>
<dbReference type="EMBL" id="DS022308">
    <property type="protein sequence ID" value="OAJ42768.1"/>
    <property type="molecule type" value="Genomic_DNA"/>
</dbReference>
<evidence type="ECO:0000259" key="1">
    <source>
        <dbReference type="PROSITE" id="PS50897"/>
    </source>
</evidence>
<dbReference type="Pfam" id="PF10607">
    <property type="entry name" value="CTLH"/>
    <property type="match status" value="1"/>
</dbReference>
<dbReference type="Pfam" id="PF08513">
    <property type="entry name" value="LisH"/>
    <property type="match status" value="1"/>
</dbReference>
<protein>
    <recommendedName>
        <fullName evidence="1">CTLH domain-containing protein</fullName>
    </recommendedName>
</protein>
<dbReference type="OrthoDB" id="2415936at2759"/>
<dbReference type="STRING" id="403673.A0A177WRM3"/>
<dbReference type="Proteomes" id="UP000077115">
    <property type="component" value="Unassembled WGS sequence"/>
</dbReference>
<gene>
    <name evidence="2" type="ORF">BDEG_26182</name>
</gene>
<dbReference type="AlphaFoldDB" id="A0A177WRM3"/>
<dbReference type="eggNOG" id="KOG2659">
    <property type="taxonomic scope" value="Eukaryota"/>
</dbReference>
<dbReference type="PROSITE" id="PS50897">
    <property type="entry name" value="CTLH"/>
    <property type="match status" value="1"/>
</dbReference>
<feature type="domain" description="CTLH" evidence="1">
    <location>
        <begin position="169"/>
        <end position="230"/>
    </location>
</feature>
<dbReference type="InterPro" id="IPR024964">
    <property type="entry name" value="CTLH/CRA"/>
</dbReference>
<evidence type="ECO:0000313" key="3">
    <source>
        <dbReference type="Proteomes" id="UP000077115"/>
    </source>
</evidence>
<dbReference type="InterPro" id="IPR050618">
    <property type="entry name" value="Ubq-SigPath_Reg"/>
</dbReference>
<dbReference type="InterPro" id="IPR006595">
    <property type="entry name" value="CTLH_C"/>
</dbReference>
<name>A0A177WRM3_BATDL</name>
<reference evidence="2 3" key="1">
    <citation type="submission" date="2006-10" db="EMBL/GenBank/DDBJ databases">
        <title>The Genome Sequence of Batrachochytrium dendrobatidis JEL423.</title>
        <authorList>
            <consortium name="The Broad Institute Genome Sequencing Platform"/>
            <person name="Birren B."/>
            <person name="Lander E."/>
            <person name="Galagan J."/>
            <person name="Cuomo C."/>
            <person name="Devon K."/>
            <person name="Jaffe D."/>
            <person name="Butler J."/>
            <person name="Alvarez P."/>
            <person name="Gnerre S."/>
            <person name="Grabherr M."/>
            <person name="Kleber M."/>
            <person name="Mauceli E."/>
            <person name="Brockman W."/>
            <person name="Young S."/>
            <person name="LaButti K."/>
            <person name="Sykes S."/>
            <person name="DeCaprio D."/>
            <person name="Crawford M."/>
            <person name="Koehrsen M."/>
            <person name="Engels R."/>
            <person name="Montgomery P."/>
            <person name="Pearson M."/>
            <person name="Howarth C."/>
            <person name="Larson L."/>
            <person name="White J."/>
            <person name="O'Leary S."/>
            <person name="Kodira C."/>
            <person name="Zeng Q."/>
            <person name="Yandava C."/>
            <person name="Alvarado L."/>
            <person name="Longcore J."/>
            <person name="James T."/>
        </authorList>
    </citation>
    <scope>NUCLEOTIDE SEQUENCE [LARGE SCALE GENOMIC DNA]</scope>
    <source>
        <strain evidence="2 3">JEL423</strain>
    </source>
</reference>
<dbReference type="VEuPathDB" id="FungiDB:BDEG_26182"/>
<dbReference type="PANTHER" id="PTHR12864">
    <property type="entry name" value="RAN BINDING PROTEIN 9-RELATED"/>
    <property type="match status" value="1"/>
</dbReference>
<dbReference type="InterPro" id="IPR006594">
    <property type="entry name" value="LisH"/>
</dbReference>
<dbReference type="InterPro" id="IPR013144">
    <property type="entry name" value="CRA_dom"/>
</dbReference>
<evidence type="ECO:0000313" key="2">
    <source>
        <dbReference type="EMBL" id="OAJ42768.1"/>
    </source>
</evidence>
<reference evidence="2 3" key="2">
    <citation type="submission" date="2016-05" db="EMBL/GenBank/DDBJ databases">
        <title>Lineage-specific infection strategies underlie the spectrum of fungal disease in amphibians.</title>
        <authorList>
            <person name="Cuomo C.A."/>
            <person name="Farrer R.A."/>
            <person name="James T."/>
            <person name="Longcore J."/>
            <person name="Birren B."/>
        </authorList>
    </citation>
    <scope>NUCLEOTIDE SEQUENCE [LARGE SCALE GENOMIC DNA]</scope>
    <source>
        <strain evidence="2 3">JEL423</strain>
    </source>
</reference>
<dbReference type="SMART" id="SM00668">
    <property type="entry name" value="CTLH"/>
    <property type="match status" value="1"/>
</dbReference>
<accession>A0A177WRM3</accession>
<sequence length="351" mass="38547">MATEAMPNDEQAALAYETIPSPGQDVINMLVYDYLIHNCYSSTARSFGTACRLDKTDVDSRVLGDGVTPVLGHGDKLESYSSSSLRSKENLGLRAKTCMDIDQETSMTITDSDGDLTMAESSLSRTQHFMPAASVSTAAPASCTFTSKSIADSCLGKTDRSAFKGSLQTLEVRGKLYRLILNGKLTEAIALCNETFPGILNADTPESMDVYFALQCQQFIECIRRSALEALHFAQEEFGKFAFKNDKYNETLQDIVALIAYTNPETSPLSKYMAKSRNEQVAMALNSYILAFHGSPSHTSLERLVAHVTVLREQLHADSSKEKKVSGSAVTKSRSDSTTYPRWQLSSFLPQ</sequence>